<dbReference type="InterPro" id="IPR058711">
    <property type="entry name" value="SCO6045-like_C"/>
</dbReference>
<gene>
    <name evidence="2" type="ORF">KCV87_12650</name>
</gene>
<dbReference type="Proteomes" id="UP000677152">
    <property type="component" value="Chromosome"/>
</dbReference>
<dbReference type="Pfam" id="PF26136">
    <property type="entry name" value="SCO6045_C"/>
    <property type="match status" value="1"/>
</dbReference>
<organism evidence="2 3">
    <name type="scientific">Actinosynnema pretiosum subsp. pretiosum</name>
    <dbReference type="NCBI Taxonomy" id="103721"/>
    <lineage>
        <taxon>Bacteria</taxon>
        <taxon>Bacillati</taxon>
        <taxon>Actinomycetota</taxon>
        <taxon>Actinomycetes</taxon>
        <taxon>Pseudonocardiales</taxon>
        <taxon>Pseudonocardiaceae</taxon>
        <taxon>Actinosynnema</taxon>
    </lineage>
</organism>
<evidence type="ECO:0000313" key="2">
    <source>
        <dbReference type="EMBL" id="QUF06816.1"/>
    </source>
</evidence>
<evidence type="ECO:0000313" key="3">
    <source>
        <dbReference type="Proteomes" id="UP000677152"/>
    </source>
</evidence>
<dbReference type="AlphaFoldDB" id="A0AA45LBH5"/>
<sequence>MTGPQRERLAAAQGELLRALLADGPAPSGFDAERLRVEARSLLNKRRSVVAAIRPDVAGELGERFRPLFAEYARGNPRGDGSRMREDAAAFAEWAVARGELAAPRASAGERRRRWWRFGR</sequence>
<protein>
    <recommendedName>
        <fullName evidence="1">SCO6045-like C-terminal domain-containing protein</fullName>
    </recommendedName>
</protein>
<reference evidence="2" key="1">
    <citation type="submission" date="2021-04" db="EMBL/GenBank/DDBJ databases">
        <title>Genomic sequence of Actinosynnema pretiosum subsp. pretiosum ATCC 31280 (C-14919).</title>
        <authorList>
            <person name="Bai L."/>
            <person name="Wang X."/>
            <person name="Xiao Y."/>
        </authorList>
    </citation>
    <scope>NUCLEOTIDE SEQUENCE</scope>
    <source>
        <strain evidence="2">ATCC 31280</strain>
    </source>
</reference>
<feature type="domain" description="SCO6045-like C-terminal" evidence="1">
    <location>
        <begin position="10"/>
        <end position="96"/>
    </location>
</feature>
<accession>A0AA45LBH5</accession>
<dbReference type="EMBL" id="CP073249">
    <property type="protein sequence ID" value="QUF06816.1"/>
    <property type="molecule type" value="Genomic_DNA"/>
</dbReference>
<evidence type="ECO:0000259" key="1">
    <source>
        <dbReference type="Pfam" id="PF26136"/>
    </source>
</evidence>
<name>A0AA45LBH5_9PSEU</name>
<proteinExistence type="predicted"/>